<dbReference type="AlphaFoldDB" id="A0A8J3Q517"/>
<sequence length="119" mass="12966">MWLVRGNEEESTMPALIDLDTQTTFVTDPVSPCANADFTVSWREKNVGDEASTAYEDIFDMNDQGTGASQKLPCEALQPGDAAMRSLTFNLQAGNYDMNLVINGRGPVFLGNVRIGECV</sequence>
<proteinExistence type="predicted"/>
<evidence type="ECO:0000313" key="2">
    <source>
        <dbReference type="Proteomes" id="UP000612899"/>
    </source>
</evidence>
<comment type="caution">
    <text evidence="1">The sequence shown here is derived from an EMBL/GenBank/DDBJ whole genome shotgun (WGS) entry which is preliminary data.</text>
</comment>
<accession>A0A8J3Q517</accession>
<dbReference type="GO" id="GO:0005975">
    <property type="term" value="P:carbohydrate metabolic process"/>
    <property type="evidence" value="ECO:0007669"/>
    <property type="project" value="UniProtKB-ARBA"/>
</dbReference>
<protein>
    <submittedName>
        <fullName evidence="1">Uncharacterized protein</fullName>
    </submittedName>
</protein>
<dbReference type="InterPro" id="IPR013783">
    <property type="entry name" value="Ig-like_fold"/>
</dbReference>
<evidence type="ECO:0000313" key="1">
    <source>
        <dbReference type="EMBL" id="GIH03959.1"/>
    </source>
</evidence>
<dbReference type="Gene3D" id="2.60.40.10">
    <property type="entry name" value="Immunoglobulins"/>
    <property type="match status" value="1"/>
</dbReference>
<reference evidence="1" key="1">
    <citation type="submission" date="2021-01" db="EMBL/GenBank/DDBJ databases">
        <title>Whole genome shotgun sequence of Rhizocola hellebori NBRC 109834.</title>
        <authorList>
            <person name="Komaki H."/>
            <person name="Tamura T."/>
        </authorList>
    </citation>
    <scope>NUCLEOTIDE SEQUENCE</scope>
    <source>
        <strain evidence="1">NBRC 109834</strain>
    </source>
</reference>
<organism evidence="1 2">
    <name type="scientific">Rhizocola hellebori</name>
    <dbReference type="NCBI Taxonomy" id="1392758"/>
    <lineage>
        <taxon>Bacteria</taxon>
        <taxon>Bacillati</taxon>
        <taxon>Actinomycetota</taxon>
        <taxon>Actinomycetes</taxon>
        <taxon>Micromonosporales</taxon>
        <taxon>Micromonosporaceae</taxon>
        <taxon>Rhizocola</taxon>
    </lineage>
</organism>
<dbReference type="EMBL" id="BONY01000010">
    <property type="protein sequence ID" value="GIH03959.1"/>
    <property type="molecule type" value="Genomic_DNA"/>
</dbReference>
<dbReference type="Proteomes" id="UP000612899">
    <property type="component" value="Unassembled WGS sequence"/>
</dbReference>
<keyword evidence="2" id="KW-1185">Reference proteome</keyword>
<name>A0A8J3Q517_9ACTN</name>
<gene>
    <name evidence="1" type="ORF">Rhe02_20260</name>
</gene>